<dbReference type="Gene3D" id="2.160.20.80">
    <property type="entry name" value="E3 ubiquitin-protein ligase SopA"/>
    <property type="match status" value="1"/>
</dbReference>
<dbReference type="PANTHER" id="PTHR14136">
    <property type="entry name" value="BTB_POZ DOMAIN-CONTAINING PROTEIN KCTD9"/>
    <property type="match status" value="1"/>
</dbReference>
<organism evidence="1 2">
    <name type="scientific">Paenibacillus taichungensis</name>
    <dbReference type="NCBI Taxonomy" id="484184"/>
    <lineage>
        <taxon>Bacteria</taxon>
        <taxon>Bacillati</taxon>
        <taxon>Bacillota</taxon>
        <taxon>Bacilli</taxon>
        <taxon>Bacillales</taxon>
        <taxon>Paenibacillaceae</taxon>
        <taxon>Paenibacillus</taxon>
    </lineage>
</organism>
<evidence type="ECO:0000313" key="1">
    <source>
        <dbReference type="EMBL" id="RAW15253.1"/>
    </source>
</evidence>
<gene>
    <name evidence="1" type="ORF">DC345_14655</name>
</gene>
<dbReference type="RefSeq" id="WP_113053715.1">
    <property type="nucleotide sequence ID" value="NZ_QEVW01000008.1"/>
</dbReference>
<proteinExistence type="predicted"/>
<name>A0A329QSN9_9BACL</name>
<dbReference type="AlphaFoldDB" id="A0A329QSN9"/>
<evidence type="ECO:0000313" key="2">
    <source>
        <dbReference type="Proteomes" id="UP000250642"/>
    </source>
</evidence>
<dbReference type="InterPro" id="IPR001646">
    <property type="entry name" value="5peptide_repeat"/>
</dbReference>
<protein>
    <submittedName>
        <fullName evidence="1">Pentapeptide repeat-containing protein</fullName>
    </submittedName>
</protein>
<dbReference type="Pfam" id="PF00805">
    <property type="entry name" value="Pentapeptide"/>
    <property type="match status" value="3"/>
</dbReference>
<comment type="caution">
    <text evidence="1">The sequence shown here is derived from an EMBL/GenBank/DDBJ whole genome shotgun (WGS) entry which is preliminary data.</text>
</comment>
<sequence length="377" mass="43792">MKRTEALNELHQQWVPPFRANCIGDLHQSLEVHLEELHKHALHMFTEGCSKALEMQRLGRKGKIGHIHITFFRNRIIRQDFRCRIYWYDQALYADPLECFIEYDASWAFRYLMKFNELTLQESKKYIGKILDADLLLLMRQEASLYMHYITNLFRQVMKVAVEQETFLQLDKEEELYIRSGEHRDFNELIYKYNACVPVTEDIRQKLIPNELDEYVHGNFRNIDLSDMYFKLVNLCYAYFTHTNLIGSLLVGCPLIGADFRNAKLSHANFGHSLIHGADFGGADLSGAQFEEVQASYVTPTCEEFHIPAFSPTRFEGADLTNAVFVNADLRGADFRGAVFEGTNFVQCRLDGAHFLEKDLKIIKLSSEQREGLKIYS</sequence>
<dbReference type="EMBL" id="QEVW01000008">
    <property type="protein sequence ID" value="RAW15253.1"/>
    <property type="molecule type" value="Genomic_DNA"/>
</dbReference>
<dbReference type="PANTHER" id="PTHR14136:SF25">
    <property type="entry name" value="BTB_POZ DOMAIN-CONTAINING PROTEIN"/>
    <property type="match status" value="1"/>
</dbReference>
<dbReference type="InterPro" id="IPR051082">
    <property type="entry name" value="Pentapeptide-BTB/POZ_domain"/>
</dbReference>
<reference evidence="1 2" key="1">
    <citation type="submission" date="2018-04" db="EMBL/GenBank/DDBJ databases">
        <title>Paenibacillus taichungensis Genome sequencing and assembly.</title>
        <authorList>
            <person name="Xu J."/>
            <person name="Rensing C."/>
            <person name="Mazhar H.S."/>
        </authorList>
    </citation>
    <scope>NUCLEOTIDE SEQUENCE [LARGE SCALE GENOMIC DNA]</scope>
    <source>
        <strain evidence="1 2">NC1</strain>
    </source>
</reference>
<dbReference type="Proteomes" id="UP000250642">
    <property type="component" value="Unassembled WGS sequence"/>
</dbReference>
<accession>A0A329QSN9</accession>
<dbReference type="SUPFAM" id="SSF141571">
    <property type="entry name" value="Pentapeptide repeat-like"/>
    <property type="match status" value="1"/>
</dbReference>